<name>A0AAN7M3M7_TRANT</name>
<keyword evidence="3" id="KW-0676">Redox-active center</keyword>
<evidence type="ECO:0000313" key="6">
    <source>
        <dbReference type="Proteomes" id="UP001346149"/>
    </source>
</evidence>
<accession>A0AAN7M3M7</accession>
<keyword evidence="1" id="KW-0813">Transport</keyword>
<organism evidence="5 6">
    <name type="scientific">Trapa natans</name>
    <name type="common">Water chestnut</name>
    <dbReference type="NCBI Taxonomy" id="22666"/>
    <lineage>
        <taxon>Eukaryota</taxon>
        <taxon>Viridiplantae</taxon>
        <taxon>Streptophyta</taxon>
        <taxon>Embryophyta</taxon>
        <taxon>Tracheophyta</taxon>
        <taxon>Spermatophyta</taxon>
        <taxon>Magnoliopsida</taxon>
        <taxon>eudicotyledons</taxon>
        <taxon>Gunneridae</taxon>
        <taxon>Pentapetalae</taxon>
        <taxon>rosids</taxon>
        <taxon>malvids</taxon>
        <taxon>Myrtales</taxon>
        <taxon>Lythraceae</taxon>
        <taxon>Trapa</taxon>
    </lineage>
</organism>
<comment type="caution">
    <text evidence="5">The sequence shown here is derived from an EMBL/GenBank/DDBJ whole genome shotgun (WGS) entry which is preliminary data.</text>
</comment>
<dbReference type="Gene3D" id="3.40.30.10">
    <property type="entry name" value="Glutaredoxin"/>
    <property type="match status" value="1"/>
</dbReference>
<evidence type="ECO:0000256" key="3">
    <source>
        <dbReference type="ARBA" id="ARBA00023284"/>
    </source>
</evidence>
<keyword evidence="6" id="KW-1185">Reference proteome</keyword>
<keyword evidence="2" id="KW-1015">Disulfide bond</keyword>
<protein>
    <recommendedName>
        <fullName evidence="4">Thioredoxin domain-containing protein</fullName>
    </recommendedName>
</protein>
<proteinExistence type="predicted"/>
<dbReference type="SUPFAM" id="SSF52833">
    <property type="entry name" value="Thioredoxin-like"/>
    <property type="match status" value="1"/>
</dbReference>
<dbReference type="InterPro" id="IPR017937">
    <property type="entry name" value="Thioredoxin_CS"/>
</dbReference>
<dbReference type="PRINTS" id="PR00421">
    <property type="entry name" value="THIOREDOXIN"/>
</dbReference>
<dbReference type="InterPro" id="IPR013766">
    <property type="entry name" value="Thioredoxin_domain"/>
</dbReference>
<dbReference type="PROSITE" id="PS51352">
    <property type="entry name" value="THIOREDOXIN_2"/>
    <property type="match status" value="1"/>
</dbReference>
<sequence length="138" mass="15509">MGANASTYENSSNYIVKNISGYGSIDPKTPRVIEFHSSARWKAHFEASKGTSKLMVIDFTATWCGPCRQMEPTISELAAKYTDVEFIKIDVDELDDVARSFGVEAMPTFVLIKCGKVIDKVVGAKKEEIRKKVELYRY</sequence>
<dbReference type="Proteomes" id="UP001346149">
    <property type="component" value="Unassembled WGS sequence"/>
</dbReference>
<dbReference type="EMBL" id="JAXQNO010000009">
    <property type="protein sequence ID" value="KAK4791257.1"/>
    <property type="molecule type" value="Genomic_DNA"/>
</dbReference>
<evidence type="ECO:0000256" key="1">
    <source>
        <dbReference type="ARBA" id="ARBA00022982"/>
    </source>
</evidence>
<evidence type="ECO:0000313" key="5">
    <source>
        <dbReference type="EMBL" id="KAK4791257.1"/>
    </source>
</evidence>
<dbReference type="InterPro" id="IPR050620">
    <property type="entry name" value="Thioredoxin_H-type-like"/>
</dbReference>
<dbReference type="Pfam" id="PF00085">
    <property type="entry name" value="Thioredoxin"/>
    <property type="match status" value="1"/>
</dbReference>
<evidence type="ECO:0000259" key="4">
    <source>
        <dbReference type="PROSITE" id="PS51352"/>
    </source>
</evidence>
<feature type="domain" description="Thioredoxin" evidence="4">
    <location>
        <begin position="5"/>
        <end position="138"/>
    </location>
</feature>
<dbReference type="PROSITE" id="PS00194">
    <property type="entry name" value="THIOREDOXIN_1"/>
    <property type="match status" value="1"/>
</dbReference>
<keyword evidence="1" id="KW-0249">Electron transport</keyword>
<dbReference type="CDD" id="cd02947">
    <property type="entry name" value="TRX_family"/>
    <property type="match status" value="1"/>
</dbReference>
<dbReference type="InterPro" id="IPR036249">
    <property type="entry name" value="Thioredoxin-like_sf"/>
</dbReference>
<dbReference type="AlphaFoldDB" id="A0AAN7M3M7"/>
<reference evidence="5 6" key="1">
    <citation type="journal article" date="2023" name="Hortic Res">
        <title>Pangenome of water caltrop reveals structural variations and asymmetric subgenome divergence after allopolyploidization.</title>
        <authorList>
            <person name="Zhang X."/>
            <person name="Chen Y."/>
            <person name="Wang L."/>
            <person name="Yuan Y."/>
            <person name="Fang M."/>
            <person name="Shi L."/>
            <person name="Lu R."/>
            <person name="Comes H.P."/>
            <person name="Ma Y."/>
            <person name="Chen Y."/>
            <person name="Huang G."/>
            <person name="Zhou Y."/>
            <person name="Zheng Z."/>
            <person name="Qiu Y."/>
        </authorList>
    </citation>
    <scope>NUCLEOTIDE SEQUENCE [LARGE SCALE GENOMIC DNA]</scope>
    <source>
        <strain evidence="5">F231</strain>
    </source>
</reference>
<dbReference type="PANTHER" id="PTHR10438:SF463">
    <property type="entry name" value="THIOREDOXIN"/>
    <property type="match status" value="1"/>
</dbReference>
<dbReference type="PANTHER" id="PTHR10438">
    <property type="entry name" value="THIOREDOXIN"/>
    <property type="match status" value="1"/>
</dbReference>
<dbReference type="FunFam" id="3.40.30.10:FF:000245">
    <property type="entry name" value="Thioredoxin"/>
    <property type="match status" value="1"/>
</dbReference>
<evidence type="ECO:0000256" key="2">
    <source>
        <dbReference type="ARBA" id="ARBA00023157"/>
    </source>
</evidence>
<gene>
    <name evidence="5" type="ORF">SAY86_031670</name>
</gene>